<dbReference type="InterPro" id="IPR027417">
    <property type="entry name" value="P-loop_NTPase"/>
</dbReference>
<dbReference type="RefSeq" id="WP_188629951.1">
    <property type="nucleotide sequence ID" value="NZ_BMKE01000015.1"/>
</dbReference>
<evidence type="ECO:0000313" key="14">
    <source>
        <dbReference type="EMBL" id="GGB46356.1"/>
    </source>
</evidence>
<protein>
    <recommendedName>
        <fullName evidence="2">DNA-directed DNA polymerase</fullName>
        <ecNumber evidence="2">2.7.7.7</ecNumber>
    </recommendedName>
</protein>
<comment type="similarity">
    <text evidence="1">Belongs to the DnaX/STICHEL family.</text>
</comment>
<feature type="compositionally biased region" description="Polar residues" evidence="12">
    <location>
        <begin position="483"/>
        <end position="493"/>
    </location>
</feature>
<keyword evidence="6" id="KW-0479">Metal-binding</keyword>
<dbReference type="InterPro" id="IPR021029">
    <property type="entry name" value="DNA_pol_III_tau_dom-5"/>
</dbReference>
<dbReference type="Pfam" id="PF13177">
    <property type="entry name" value="DNA_pol3_delta2"/>
    <property type="match status" value="1"/>
</dbReference>
<sequence>MNYQVLARKWRPQRFADVVGQQHVLTALINALAQGRLHHAYLFSGTRGVGKTSIARLLAKALNCDTGITPDPCGVCASCQEIEQGRFVDLLEIDAASRTKVEDTRELLDNVQYQPARGRFKVYLIDEVHMLSRHSFNALLKTLEEPPPHVKFLLATTDPQKLPITILSRCLQFHLKSLEPEQIDTQLQHILQQEQLPFEPEATAALSRAADGSLRDGLSLTDQALAFGNGEVKLALVESMLGNLNRSQLLALVEAILAGDGETLLARVAELASQGPDYDQVHKELIGFWHQLALAQLVVAQQQQPYAGELNRLAPLVSSEQIQIFYQICLQGRKDLPFAPDGRSALEMTLLRTLAFRPQAPVVTAVAQTATTTEAISVKKPEPPCADPSSLAAESDEQMAAKLWQEQDEILTEAGRLGQIVAPPATVSDHVAASESTAPVTTGLSEPAVVPPPASASPQEIEADAGVSLQAGDQERVQERVQDSTQDSSSAHSNGVEKTEHSADASVVPALAATSAVEDPAAADVARIRRLLQTRNRLRSQDPEKTTTASQSAIKPVAKPVVNPASVKPATPAVTSKSEYRAGLPAQASSAPSRGPQPDVASASPERAQSQTRQGTDELPPLDAYGDVGWSNDDDDVPPWSNEDTPMQPMPAVNSPPAAPRQANTHHSATAPSVKTPAARPSAPSVVPPIAAPVAPMVSAQQCATDPEPLKASSLLPRADDNWARLVAELPLGGLLRQLAMHSSLEEKNAQQWQLWLAPEHKHLLNEKTRQELEAVIQHHQQQAVSIQVEVGRQAGCQTPFEIEQILYQGAIAQAKDEIEHDDAVQFFISRFAAVLEYESIEPMAQ</sequence>
<dbReference type="PANTHER" id="PTHR11669:SF0">
    <property type="entry name" value="PROTEIN STICHEL-LIKE 2"/>
    <property type="match status" value="1"/>
</dbReference>
<dbReference type="Gene3D" id="3.30.300.150">
    <property type="entry name" value="DNA polymerase III, tau subunit, domain V"/>
    <property type="match status" value="1"/>
</dbReference>
<dbReference type="SUPFAM" id="SSF52540">
    <property type="entry name" value="P-loop containing nucleoside triphosphate hydrolases"/>
    <property type="match status" value="1"/>
</dbReference>
<dbReference type="InterPro" id="IPR022754">
    <property type="entry name" value="DNA_pol_III_gamma-3"/>
</dbReference>
<evidence type="ECO:0000256" key="8">
    <source>
        <dbReference type="ARBA" id="ARBA00022833"/>
    </source>
</evidence>
<keyword evidence="5" id="KW-0235">DNA replication</keyword>
<feature type="region of interest" description="Disordered" evidence="12">
    <location>
        <begin position="534"/>
        <end position="684"/>
    </location>
</feature>
<dbReference type="EMBL" id="BMKE01000015">
    <property type="protein sequence ID" value="GGB46356.1"/>
    <property type="molecule type" value="Genomic_DNA"/>
</dbReference>
<evidence type="ECO:0000256" key="3">
    <source>
        <dbReference type="ARBA" id="ARBA00022679"/>
    </source>
</evidence>
<dbReference type="PRINTS" id="PR00300">
    <property type="entry name" value="CLPPROTEASEA"/>
</dbReference>
<comment type="catalytic activity">
    <reaction evidence="11">
        <text>DNA(n) + a 2'-deoxyribonucleoside 5'-triphosphate = DNA(n+1) + diphosphate</text>
        <dbReference type="Rhea" id="RHEA:22508"/>
        <dbReference type="Rhea" id="RHEA-COMP:17339"/>
        <dbReference type="Rhea" id="RHEA-COMP:17340"/>
        <dbReference type="ChEBI" id="CHEBI:33019"/>
        <dbReference type="ChEBI" id="CHEBI:61560"/>
        <dbReference type="ChEBI" id="CHEBI:173112"/>
        <dbReference type="EC" id="2.7.7.7"/>
    </reaction>
</comment>
<evidence type="ECO:0000256" key="9">
    <source>
        <dbReference type="ARBA" id="ARBA00022840"/>
    </source>
</evidence>
<name>A0ABQ1IM87_9GAMM</name>
<reference evidence="15" key="1">
    <citation type="journal article" date="2019" name="Int. J. Syst. Evol. Microbiol.">
        <title>The Global Catalogue of Microorganisms (GCM) 10K type strain sequencing project: providing services to taxonomists for standard genome sequencing and annotation.</title>
        <authorList>
            <consortium name="The Broad Institute Genomics Platform"/>
            <consortium name="The Broad Institute Genome Sequencing Center for Infectious Disease"/>
            <person name="Wu L."/>
            <person name="Ma J."/>
        </authorList>
    </citation>
    <scope>NUCLEOTIDE SEQUENCE [LARGE SCALE GENOMIC DNA]</scope>
    <source>
        <strain evidence="15">CGMCC 1.15923</strain>
    </source>
</reference>
<dbReference type="NCBIfam" id="NF004046">
    <property type="entry name" value="PRK05563.1"/>
    <property type="match status" value="1"/>
</dbReference>
<proteinExistence type="inferred from homology"/>
<keyword evidence="7" id="KW-0547">Nucleotide-binding</keyword>
<dbReference type="Pfam" id="PF22608">
    <property type="entry name" value="DNAX_ATPase_lid"/>
    <property type="match status" value="1"/>
</dbReference>
<dbReference type="SUPFAM" id="SSF48019">
    <property type="entry name" value="post-AAA+ oligomerization domain-like"/>
    <property type="match status" value="1"/>
</dbReference>
<feature type="compositionally biased region" description="Polar residues" evidence="12">
    <location>
        <begin position="434"/>
        <end position="444"/>
    </location>
</feature>
<evidence type="ECO:0000256" key="5">
    <source>
        <dbReference type="ARBA" id="ARBA00022705"/>
    </source>
</evidence>
<comment type="caution">
    <text evidence="14">The sequence shown here is derived from an EMBL/GenBank/DDBJ whole genome shotgun (WGS) entry which is preliminary data.</text>
</comment>
<dbReference type="Pfam" id="PF12169">
    <property type="entry name" value="DNA_pol3_gamma3"/>
    <property type="match status" value="1"/>
</dbReference>
<dbReference type="InterPro" id="IPR012763">
    <property type="entry name" value="DNA_pol_III_sug/sutau_N"/>
</dbReference>
<keyword evidence="4" id="KW-0548">Nucleotidyltransferase</keyword>
<dbReference type="SMART" id="SM00382">
    <property type="entry name" value="AAA"/>
    <property type="match status" value="1"/>
</dbReference>
<gene>
    <name evidence="14" type="primary">dnaX</name>
    <name evidence="14" type="ORF">GCM10011502_19660</name>
</gene>
<dbReference type="InterPro" id="IPR050238">
    <property type="entry name" value="DNA_Rep/Repair_Clamp_Loader"/>
</dbReference>
<keyword evidence="10" id="KW-0239">DNA-directed DNA polymerase</keyword>
<evidence type="ECO:0000256" key="6">
    <source>
        <dbReference type="ARBA" id="ARBA00022723"/>
    </source>
</evidence>
<feature type="domain" description="AAA+ ATPase" evidence="13">
    <location>
        <begin position="37"/>
        <end position="178"/>
    </location>
</feature>
<dbReference type="EC" id="2.7.7.7" evidence="2"/>
<keyword evidence="3" id="KW-0808">Transferase</keyword>
<evidence type="ECO:0000256" key="10">
    <source>
        <dbReference type="ARBA" id="ARBA00022932"/>
    </source>
</evidence>
<keyword evidence="15" id="KW-1185">Reference proteome</keyword>
<evidence type="ECO:0000259" key="13">
    <source>
        <dbReference type="SMART" id="SM00382"/>
    </source>
</evidence>
<evidence type="ECO:0000256" key="2">
    <source>
        <dbReference type="ARBA" id="ARBA00012417"/>
    </source>
</evidence>
<dbReference type="InterPro" id="IPR003593">
    <property type="entry name" value="AAA+_ATPase"/>
</dbReference>
<feature type="compositionally biased region" description="Polar residues" evidence="12">
    <location>
        <begin position="662"/>
        <end position="673"/>
    </location>
</feature>
<feature type="region of interest" description="Disordered" evidence="12">
    <location>
        <begin position="474"/>
        <end position="507"/>
    </location>
</feature>
<evidence type="ECO:0000256" key="1">
    <source>
        <dbReference type="ARBA" id="ARBA00006360"/>
    </source>
</evidence>
<dbReference type="Gene3D" id="1.20.272.10">
    <property type="match status" value="1"/>
</dbReference>
<feature type="region of interest" description="Disordered" evidence="12">
    <location>
        <begin position="428"/>
        <end position="461"/>
    </location>
</feature>
<keyword evidence="8" id="KW-0862">Zinc</keyword>
<dbReference type="InterPro" id="IPR038249">
    <property type="entry name" value="PolIII_tau_V_sf"/>
</dbReference>
<organism evidence="14 15">
    <name type="scientific">Oceanisphaera marina</name>
    <dbReference type="NCBI Taxonomy" id="2017550"/>
    <lineage>
        <taxon>Bacteria</taxon>
        <taxon>Pseudomonadati</taxon>
        <taxon>Pseudomonadota</taxon>
        <taxon>Gammaproteobacteria</taxon>
        <taxon>Aeromonadales</taxon>
        <taxon>Aeromonadaceae</taxon>
        <taxon>Oceanisphaera</taxon>
    </lineage>
</organism>
<accession>A0ABQ1IM87</accession>
<dbReference type="NCBIfam" id="TIGR02397">
    <property type="entry name" value="dnaX_nterm"/>
    <property type="match status" value="1"/>
</dbReference>
<evidence type="ECO:0000256" key="4">
    <source>
        <dbReference type="ARBA" id="ARBA00022695"/>
    </source>
</evidence>
<evidence type="ECO:0000256" key="12">
    <source>
        <dbReference type="SAM" id="MobiDB-lite"/>
    </source>
</evidence>
<evidence type="ECO:0000256" key="11">
    <source>
        <dbReference type="ARBA" id="ARBA00049244"/>
    </source>
</evidence>
<dbReference type="PANTHER" id="PTHR11669">
    <property type="entry name" value="REPLICATION FACTOR C / DNA POLYMERASE III GAMMA-TAU SUBUNIT"/>
    <property type="match status" value="1"/>
</dbReference>
<dbReference type="Gene3D" id="1.10.8.60">
    <property type="match status" value="1"/>
</dbReference>
<evidence type="ECO:0000256" key="7">
    <source>
        <dbReference type="ARBA" id="ARBA00022741"/>
    </source>
</evidence>
<dbReference type="InterPro" id="IPR001270">
    <property type="entry name" value="ClpA/B"/>
</dbReference>
<dbReference type="Pfam" id="PF12170">
    <property type="entry name" value="DNA_pol3_tau_5"/>
    <property type="match status" value="1"/>
</dbReference>
<keyword evidence="9" id="KW-0067">ATP-binding</keyword>
<dbReference type="InterPro" id="IPR045085">
    <property type="entry name" value="HLD_clamp_pol_III_gamma_tau"/>
</dbReference>
<evidence type="ECO:0000313" key="15">
    <source>
        <dbReference type="Proteomes" id="UP000646152"/>
    </source>
</evidence>
<dbReference type="NCBIfam" id="NF005942">
    <property type="entry name" value="PRK07994.1"/>
    <property type="match status" value="1"/>
</dbReference>
<dbReference type="CDD" id="cd00009">
    <property type="entry name" value="AAA"/>
    <property type="match status" value="1"/>
</dbReference>
<dbReference type="Proteomes" id="UP000646152">
    <property type="component" value="Unassembled WGS sequence"/>
</dbReference>
<dbReference type="InterPro" id="IPR008921">
    <property type="entry name" value="DNA_pol3_clamp-load_cplx_C"/>
</dbReference>
<dbReference type="Gene3D" id="3.40.50.300">
    <property type="entry name" value="P-loop containing nucleotide triphosphate hydrolases"/>
    <property type="match status" value="1"/>
</dbReference>
<dbReference type="CDD" id="cd18137">
    <property type="entry name" value="HLD_clamp_pol_III_gamma_tau"/>
    <property type="match status" value="1"/>
</dbReference>